<dbReference type="AlphaFoldDB" id="A0A830F6C9"/>
<proteinExistence type="predicted"/>
<dbReference type="RefSeq" id="WP_188884549.1">
    <property type="nucleotide sequence ID" value="NZ_BMPF01000009.1"/>
</dbReference>
<dbReference type="InterPro" id="IPR021377">
    <property type="entry name" value="DUF3006"/>
</dbReference>
<dbReference type="Pfam" id="PF11213">
    <property type="entry name" value="DUF3006"/>
    <property type="match status" value="1"/>
</dbReference>
<evidence type="ECO:0000313" key="2">
    <source>
        <dbReference type="EMBL" id="GGL45208.1"/>
    </source>
</evidence>
<dbReference type="Proteomes" id="UP000628840">
    <property type="component" value="Unassembled WGS sequence"/>
</dbReference>
<evidence type="ECO:0000313" key="3">
    <source>
        <dbReference type="Proteomes" id="UP000628840"/>
    </source>
</evidence>
<name>A0A830F6C9_9EURY</name>
<evidence type="ECO:0008006" key="4">
    <source>
        <dbReference type="Google" id="ProtNLM"/>
    </source>
</evidence>
<feature type="compositionally biased region" description="Basic and acidic residues" evidence="1">
    <location>
        <begin position="70"/>
        <end position="93"/>
    </location>
</feature>
<reference evidence="2 3" key="1">
    <citation type="journal article" date="2019" name="Int. J. Syst. Evol. Microbiol.">
        <title>The Global Catalogue of Microorganisms (GCM) 10K type strain sequencing project: providing services to taxonomists for standard genome sequencing and annotation.</title>
        <authorList>
            <consortium name="The Broad Institute Genomics Platform"/>
            <consortium name="The Broad Institute Genome Sequencing Center for Infectious Disease"/>
            <person name="Wu L."/>
            <person name="Ma J."/>
        </authorList>
    </citation>
    <scope>NUCLEOTIDE SEQUENCE [LARGE SCALE GENOMIC DNA]</scope>
    <source>
        <strain evidence="2 3">JCM 19585</strain>
    </source>
</reference>
<gene>
    <name evidence="2" type="ORF">GCM10009037_30800</name>
</gene>
<dbReference type="OrthoDB" id="299121at2157"/>
<feature type="region of interest" description="Disordered" evidence="1">
    <location>
        <begin position="66"/>
        <end position="93"/>
    </location>
</feature>
<comment type="caution">
    <text evidence="2">The sequence shown here is derived from an EMBL/GenBank/DDBJ whole genome shotgun (WGS) entry which is preliminary data.</text>
</comment>
<dbReference type="EMBL" id="BMPF01000009">
    <property type="protein sequence ID" value="GGL45208.1"/>
    <property type="molecule type" value="Genomic_DNA"/>
</dbReference>
<protein>
    <recommendedName>
        <fullName evidence="4">DUF3006 family protein</fullName>
    </recommendedName>
</protein>
<organism evidence="2 3">
    <name type="scientific">Halarchaeum grantii</name>
    <dbReference type="NCBI Taxonomy" id="1193105"/>
    <lineage>
        <taxon>Archaea</taxon>
        <taxon>Methanobacteriati</taxon>
        <taxon>Methanobacteriota</taxon>
        <taxon>Stenosarchaea group</taxon>
        <taxon>Halobacteria</taxon>
        <taxon>Halobacteriales</taxon>
        <taxon>Halobacteriaceae</taxon>
    </lineage>
</organism>
<accession>A0A830F6C9</accession>
<sequence>MIDDGTYTAVLDRFEGEQAVLVLEQDGADVADYPVPREQLPKAGRQQDAVFEVVIEDGDLVDITYNPAETESRRESAQNRFDRLSKRPPNRDE</sequence>
<keyword evidence="3" id="KW-1185">Reference proteome</keyword>
<evidence type="ECO:0000256" key="1">
    <source>
        <dbReference type="SAM" id="MobiDB-lite"/>
    </source>
</evidence>